<keyword evidence="2" id="KW-1185">Reference proteome</keyword>
<proteinExistence type="predicted"/>
<dbReference type="Proteomes" id="UP001293791">
    <property type="component" value="Unassembled WGS sequence"/>
</dbReference>
<evidence type="ECO:0000313" key="1">
    <source>
        <dbReference type="EMBL" id="MDZ5761915.1"/>
    </source>
</evidence>
<accession>A0ABU5L7N7</accession>
<gene>
    <name evidence="1" type="ORF">Cyrtocomes_00275</name>
</gene>
<dbReference type="EMBL" id="JARGYT010000010">
    <property type="protein sequence ID" value="MDZ5761915.1"/>
    <property type="molecule type" value="Genomic_DNA"/>
</dbReference>
<evidence type="ECO:0000313" key="2">
    <source>
        <dbReference type="Proteomes" id="UP001293791"/>
    </source>
</evidence>
<name>A0ABU5L7N7_9RICK</name>
<organism evidence="1 2">
    <name type="scientific">Candidatus Cyrtobacter comes</name>
    <dbReference type="NCBI Taxonomy" id="675776"/>
    <lineage>
        <taxon>Bacteria</taxon>
        <taxon>Pseudomonadati</taxon>
        <taxon>Pseudomonadota</taxon>
        <taxon>Alphaproteobacteria</taxon>
        <taxon>Rickettsiales</taxon>
        <taxon>Candidatus Midichloriaceae</taxon>
        <taxon>Candidatus Cyrtobacter</taxon>
    </lineage>
</organism>
<sequence>MKFKGIRESNIYSNFKDGYTNLLTAEDIENAIIDLRRAIVYESPQDASLKSIDQELQRILSEDGFLDQGLYSKIVDSPYSLVGSDLSQNDSKQSYNQLVTKLSSVEAIREAVSLFEAHEETTQIQKEFLGAFLNNAVGNMELNSNISKLANNQSKYLNLKYSGELSALKRFSYKSRVLDDVQKQKDKIDFLETMEPNSTVPYSKRFTIEEFGKLSDLHSAYTSFERFASSCGNIDSFEKLRQIRDFGEIAGGFIEYTQNEFKEHSQNSYKAGDIVMYDIDKRSLVTNNKLDRESKLTKRYVTNYGHAATVATGSGGAKLSHVYGEYQVDDLDLEKGLFSDVYRMDLGALLTKEAKQAAQNLYGDKWNEKVNEIYPEVSSKLFELSQQDQRYALIFNSSDKRFNAGIMSYIPFGNTLLKATNWDNMREQFSDKTKGETEMICSEFASRLAIVSLMESNEKLQEVLGLEKNALNIPFSKREDLDKVHPGRLIDILHKADCIKEVPPSIIQTQFFKRPEENFKKITSQVYKSFKKCISSEMDTEAICTKLVNVFEIEHNKRFPNDKVELDASTRDMLTIVIKNEVDNIKTQMDDAKNAHNEMLNKNLFTKIYGAICKIVNLFYKKLDQHIDQNIAKDSVNIIDKLIEGVEKQGSWVNRSSSLDVGTAQGRQP</sequence>
<reference evidence="1 2" key="1">
    <citation type="submission" date="2023-02" db="EMBL/GenBank/DDBJ databases">
        <title>Host association and intracellularity evolved multiple times independently in the Rickettsiales.</title>
        <authorList>
            <person name="Castelli M."/>
            <person name="Nardi T."/>
            <person name="Gammuto L."/>
            <person name="Bellinzona G."/>
            <person name="Sabaneyeva E."/>
            <person name="Potekhin A."/>
            <person name="Serra V."/>
            <person name="Petroni G."/>
            <person name="Sassera D."/>
        </authorList>
    </citation>
    <scope>NUCLEOTIDE SEQUENCE [LARGE SCALE GENOMIC DNA]</scope>
    <source>
        <strain evidence="1 2">BOD18</strain>
    </source>
</reference>
<comment type="caution">
    <text evidence="1">The sequence shown here is derived from an EMBL/GenBank/DDBJ whole genome shotgun (WGS) entry which is preliminary data.</text>
</comment>
<dbReference type="RefSeq" id="WP_322497414.1">
    <property type="nucleotide sequence ID" value="NZ_JARGYT010000010.1"/>
</dbReference>
<protein>
    <submittedName>
        <fullName evidence="1">Uncharacterized protein</fullName>
    </submittedName>
</protein>